<feature type="domain" description="Reverse transcriptase Ty1/copia-type" evidence="2">
    <location>
        <begin position="84"/>
        <end position="325"/>
    </location>
</feature>
<reference evidence="3" key="1">
    <citation type="journal article" date="2022" name="Front. Genet.">
        <title>Chromosome-Scale Assembly of the Dendrobium nobile Genome Provides Insights Into the Molecular Mechanism of the Biosynthesis of the Medicinal Active Ingredient of Dendrobium.</title>
        <authorList>
            <person name="Xu Q."/>
            <person name="Niu S.-C."/>
            <person name="Li K.-L."/>
            <person name="Zheng P.-J."/>
            <person name="Zhang X.-J."/>
            <person name="Jia Y."/>
            <person name="Liu Y."/>
            <person name="Niu Y.-X."/>
            <person name="Yu L.-H."/>
            <person name="Chen D.-F."/>
            <person name="Zhang G.-Q."/>
        </authorList>
    </citation>
    <scope>NUCLEOTIDE SEQUENCE</scope>
    <source>
        <tissue evidence="3">Leaf</tissue>
    </source>
</reference>
<sequence>MDPQQPSNSSTDQPGISPHSRTFTATYHPMITRSKTGHLKPKQILNLTHQLYPQDPTSYTQAAQHEHWRSAMSQEFQALQSQGTWELVPSAPHQNVLGCKWTFRTKYNSDGSIARYKARLVALGYKQEFGLDYTETFSPVAKIPTFRILILLALHNRWPMHQLDISNAFLHGSLHETVYMKQPIGFTDATHPNHVCKLNKALYGLKQSPRQWFATLTGFLHTQGFRTSHFHPSLMIFQQTNIQIYFLIYVDDLIVTGNNKAAVQTLLSNLHNRFNTRYLGQLSQFLGITAIPQPDRLLLHQSRYATSILQRAGMTNCKPTATPITAKSHISPQISKPFFDPLLYRQLVGSLQYLTLTRPDITYAVNKACQFMHQPTDINFDAVKRILRYIKGTLNYGLPLSGNSFTLTSFVDSDWAGDQHDRKSTTGYCTFLGRSPVNWCVKKQSTIARSSTEAEYRALAAAAADLTWTRQLLQELGRPQIHPTQLFCDNTSAIALANNPVFHARTKHIEVDCHYIRECIKNKSIQVHHISTKDQLADIFTKALSIIRFRHLAHKLISPHTSSVCKGVLNHSSRPASKPD</sequence>
<protein>
    <recommendedName>
        <fullName evidence="2">Reverse transcriptase Ty1/copia-type domain-containing protein</fullName>
    </recommendedName>
</protein>
<proteinExistence type="predicted"/>
<dbReference type="PANTHER" id="PTHR11439:SF455">
    <property type="entry name" value="RLK (RECEPTOR-LIKE PROTEIN KINASE) 8, PUTATIVE-RELATED"/>
    <property type="match status" value="1"/>
</dbReference>
<dbReference type="Proteomes" id="UP000829196">
    <property type="component" value="Unassembled WGS sequence"/>
</dbReference>
<accession>A0A8T3A9V7</accession>
<dbReference type="InterPro" id="IPR043502">
    <property type="entry name" value="DNA/RNA_pol_sf"/>
</dbReference>
<evidence type="ECO:0000259" key="2">
    <source>
        <dbReference type="Pfam" id="PF07727"/>
    </source>
</evidence>
<dbReference type="CDD" id="cd09272">
    <property type="entry name" value="RNase_HI_RT_Ty1"/>
    <property type="match status" value="1"/>
</dbReference>
<dbReference type="InterPro" id="IPR013103">
    <property type="entry name" value="RVT_2"/>
</dbReference>
<dbReference type="PANTHER" id="PTHR11439">
    <property type="entry name" value="GAG-POL-RELATED RETROTRANSPOSON"/>
    <property type="match status" value="1"/>
</dbReference>
<dbReference type="AlphaFoldDB" id="A0A8T3A9V7"/>
<dbReference type="OrthoDB" id="1919845at2759"/>
<feature type="region of interest" description="Disordered" evidence="1">
    <location>
        <begin position="1"/>
        <end position="22"/>
    </location>
</feature>
<evidence type="ECO:0000313" key="3">
    <source>
        <dbReference type="EMBL" id="KAI0492899.1"/>
    </source>
</evidence>
<evidence type="ECO:0000256" key="1">
    <source>
        <dbReference type="SAM" id="MobiDB-lite"/>
    </source>
</evidence>
<dbReference type="EMBL" id="JAGYWB010000018">
    <property type="protein sequence ID" value="KAI0492899.1"/>
    <property type="molecule type" value="Genomic_DNA"/>
</dbReference>
<organism evidence="3 4">
    <name type="scientific">Dendrobium nobile</name>
    <name type="common">Orchid</name>
    <dbReference type="NCBI Taxonomy" id="94219"/>
    <lineage>
        <taxon>Eukaryota</taxon>
        <taxon>Viridiplantae</taxon>
        <taxon>Streptophyta</taxon>
        <taxon>Embryophyta</taxon>
        <taxon>Tracheophyta</taxon>
        <taxon>Spermatophyta</taxon>
        <taxon>Magnoliopsida</taxon>
        <taxon>Liliopsida</taxon>
        <taxon>Asparagales</taxon>
        <taxon>Orchidaceae</taxon>
        <taxon>Epidendroideae</taxon>
        <taxon>Malaxideae</taxon>
        <taxon>Dendrobiinae</taxon>
        <taxon>Dendrobium</taxon>
    </lineage>
</organism>
<name>A0A8T3A9V7_DENNO</name>
<gene>
    <name evidence="3" type="ORF">KFK09_027175</name>
</gene>
<comment type="caution">
    <text evidence="3">The sequence shown here is derived from an EMBL/GenBank/DDBJ whole genome shotgun (WGS) entry which is preliminary data.</text>
</comment>
<keyword evidence="4" id="KW-1185">Reference proteome</keyword>
<dbReference type="SUPFAM" id="SSF56672">
    <property type="entry name" value="DNA/RNA polymerases"/>
    <property type="match status" value="1"/>
</dbReference>
<dbReference type="Pfam" id="PF07727">
    <property type="entry name" value="RVT_2"/>
    <property type="match status" value="1"/>
</dbReference>
<evidence type="ECO:0000313" key="4">
    <source>
        <dbReference type="Proteomes" id="UP000829196"/>
    </source>
</evidence>